<name>A0ABX3A6M6_9GAMM</name>
<proteinExistence type="predicted"/>
<accession>A0ABX3A6M6</accession>
<reference evidence="1 2" key="1">
    <citation type="submission" date="2016-08" db="EMBL/GenBank/DDBJ databases">
        <title>Draft genome sequence of Candidatus Piscirickettsia litoralis, from seawater.</title>
        <authorList>
            <person name="Wan X."/>
            <person name="Lee A.J."/>
            <person name="Hou S."/>
            <person name="Donachie S.P."/>
        </authorList>
    </citation>
    <scope>NUCLEOTIDE SEQUENCE [LARGE SCALE GENOMIC DNA]</scope>
    <source>
        <strain evidence="1 2">Y2</strain>
    </source>
</reference>
<dbReference type="Proteomes" id="UP000094329">
    <property type="component" value="Unassembled WGS sequence"/>
</dbReference>
<sequence length="66" mass="7652">MAREKITFNLNVFTLIDQATVISFCWQEALSTLAEVSVQFFTVEKNRGRRFIGATSEFFHSKYNIV</sequence>
<dbReference type="EMBL" id="MDTU01000001">
    <property type="protein sequence ID" value="ODN43341.1"/>
    <property type="molecule type" value="Genomic_DNA"/>
</dbReference>
<protein>
    <submittedName>
        <fullName evidence="1">Uncharacterized protein</fullName>
    </submittedName>
</protein>
<comment type="caution">
    <text evidence="1">The sequence shown here is derived from an EMBL/GenBank/DDBJ whole genome shotgun (WGS) entry which is preliminary data.</text>
</comment>
<gene>
    <name evidence="1" type="ORF">BGC07_10910</name>
</gene>
<keyword evidence="2" id="KW-1185">Reference proteome</keyword>
<evidence type="ECO:0000313" key="2">
    <source>
        <dbReference type="Proteomes" id="UP000094329"/>
    </source>
</evidence>
<evidence type="ECO:0000313" key="1">
    <source>
        <dbReference type="EMBL" id="ODN43341.1"/>
    </source>
</evidence>
<organism evidence="1 2">
    <name type="scientific">Piscirickettsia litoralis</name>
    <dbReference type="NCBI Taxonomy" id="1891921"/>
    <lineage>
        <taxon>Bacteria</taxon>
        <taxon>Pseudomonadati</taxon>
        <taxon>Pseudomonadota</taxon>
        <taxon>Gammaproteobacteria</taxon>
        <taxon>Thiotrichales</taxon>
        <taxon>Piscirickettsiaceae</taxon>
        <taxon>Piscirickettsia</taxon>
    </lineage>
</organism>